<proteinExistence type="predicted"/>
<protein>
    <submittedName>
        <fullName evidence="1">Uncharacterized protein</fullName>
    </submittedName>
</protein>
<dbReference type="AlphaFoldDB" id="A0A1V3WKN3"/>
<evidence type="ECO:0000313" key="1">
    <source>
        <dbReference type="EMBL" id="OOK67485.1"/>
    </source>
</evidence>
<evidence type="ECO:0000313" key="2">
    <source>
        <dbReference type="Proteomes" id="UP000189229"/>
    </source>
</evidence>
<organism evidence="1 2">
    <name type="scientific">Mycobacterium kansasii</name>
    <dbReference type="NCBI Taxonomy" id="1768"/>
    <lineage>
        <taxon>Bacteria</taxon>
        <taxon>Bacillati</taxon>
        <taxon>Actinomycetota</taxon>
        <taxon>Actinomycetes</taxon>
        <taxon>Mycobacteriales</taxon>
        <taxon>Mycobacteriaceae</taxon>
        <taxon>Mycobacterium</taxon>
    </lineage>
</organism>
<comment type="caution">
    <text evidence="1">The sequence shown here is derived from an EMBL/GenBank/DDBJ whole genome shotgun (WGS) entry which is preliminary data.</text>
</comment>
<name>A0A1V3WKN3_MYCKA</name>
<gene>
    <name evidence="1" type="ORF">BZL30_8016</name>
</gene>
<accession>A0A1V3WKN3</accession>
<dbReference type="Proteomes" id="UP000189229">
    <property type="component" value="Unassembled WGS sequence"/>
</dbReference>
<reference evidence="1 2" key="1">
    <citation type="submission" date="2017-02" db="EMBL/GenBank/DDBJ databases">
        <title>Complete genome sequences of Mycobacterium kansasii strains isolated from rhesus macaques.</title>
        <authorList>
            <person name="Panda A."/>
            <person name="Nagaraj S."/>
            <person name="Zhao X."/>
            <person name="Tettelin H."/>
            <person name="Detolla L.J."/>
        </authorList>
    </citation>
    <scope>NUCLEOTIDE SEQUENCE [LARGE SCALE GENOMIC DNA]</scope>
    <source>
        <strain evidence="1 2">11-3813</strain>
    </source>
</reference>
<dbReference type="EMBL" id="MVBM01000008">
    <property type="protein sequence ID" value="OOK67485.1"/>
    <property type="molecule type" value="Genomic_DNA"/>
</dbReference>
<sequence>MRAAGWPGGRHGSWANVIRTGHGDLAVVIVVPTSRAVRPSEDITRTIRRIQPSSR</sequence>